<name>A0A9P6NI95_9BASI</name>
<dbReference type="EMBL" id="MU167247">
    <property type="protein sequence ID" value="KAG0147461.1"/>
    <property type="molecule type" value="Genomic_DNA"/>
</dbReference>
<accession>A0A9P6NI95</accession>
<dbReference type="PANTHER" id="PTHR31912:SF34">
    <property type="entry name" value="NOTOCHORD-RELATED PROTEIN"/>
    <property type="match status" value="1"/>
</dbReference>
<evidence type="ECO:0000313" key="1">
    <source>
        <dbReference type="EMBL" id="KAG0147461.1"/>
    </source>
</evidence>
<proteinExistence type="predicted"/>
<evidence type="ECO:0000313" key="2">
    <source>
        <dbReference type="Proteomes" id="UP000886653"/>
    </source>
</evidence>
<dbReference type="PANTHER" id="PTHR31912">
    <property type="entry name" value="IP13529P"/>
    <property type="match status" value="1"/>
</dbReference>
<comment type="caution">
    <text evidence="1">The sequence shown here is derived from an EMBL/GenBank/DDBJ whole genome shotgun (WGS) entry which is preliminary data.</text>
</comment>
<protein>
    <submittedName>
        <fullName evidence="1">Uncharacterized protein</fullName>
    </submittedName>
</protein>
<dbReference type="Proteomes" id="UP000886653">
    <property type="component" value="Unassembled WGS sequence"/>
</dbReference>
<keyword evidence="2" id="KW-1185">Reference proteome</keyword>
<feature type="non-terminal residue" evidence="1">
    <location>
        <position position="1"/>
    </location>
</feature>
<dbReference type="AlphaFoldDB" id="A0A9P6NI95"/>
<dbReference type="OrthoDB" id="2507436at2759"/>
<organism evidence="1 2">
    <name type="scientific">Cronartium quercuum f. sp. fusiforme G11</name>
    <dbReference type="NCBI Taxonomy" id="708437"/>
    <lineage>
        <taxon>Eukaryota</taxon>
        <taxon>Fungi</taxon>
        <taxon>Dikarya</taxon>
        <taxon>Basidiomycota</taxon>
        <taxon>Pucciniomycotina</taxon>
        <taxon>Pucciniomycetes</taxon>
        <taxon>Pucciniales</taxon>
        <taxon>Coleosporiaceae</taxon>
        <taxon>Cronartium</taxon>
    </lineage>
</organism>
<reference evidence="1" key="1">
    <citation type="submission" date="2013-11" db="EMBL/GenBank/DDBJ databases">
        <title>Genome sequence of the fusiform rust pathogen reveals effectors for host alternation and coevolution with pine.</title>
        <authorList>
            <consortium name="DOE Joint Genome Institute"/>
            <person name="Smith K."/>
            <person name="Pendleton A."/>
            <person name="Kubisiak T."/>
            <person name="Anderson C."/>
            <person name="Salamov A."/>
            <person name="Aerts A."/>
            <person name="Riley R."/>
            <person name="Clum A."/>
            <person name="Lindquist E."/>
            <person name="Ence D."/>
            <person name="Campbell M."/>
            <person name="Kronenberg Z."/>
            <person name="Feau N."/>
            <person name="Dhillon B."/>
            <person name="Hamelin R."/>
            <person name="Burleigh J."/>
            <person name="Smith J."/>
            <person name="Yandell M."/>
            <person name="Nelson C."/>
            <person name="Grigoriev I."/>
            <person name="Davis J."/>
        </authorList>
    </citation>
    <scope>NUCLEOTIDE SEQUENCE</scope>
    <source>
        <strain evidence="1">G11</strain>
    </source>
</reference>
<sequence>LKGRLQMLVLPAISPLGTPTFSLHLKNIISQILSRVFFLQYDLHLINHVSQSKRWRETFAPDLQVPMVETKNGHFYIYEVVELCSGQKVVPCYFYQMENDVWAKCVRPTIELDHRSNKFCIKIPQEPAFDSNDLETIPVSKFLNPFEQIKVNEDIYLKHCSEEHMLCESIVSLAISTIKHQYF</sequence>
<gene>
    <name evidence="1" type="ORF">CROQUDRAFT_42795</name>
</gene>